<gene>
    <name evidence="2" type="ORF">QO010_002589</name>
</gene>
<sequence length="136" mass="13951">MMFSILLAILACSLGGALGGFVLARPDQAAIRIAAGPWGEEAGRVQARVIGAMLLVSHGATAAFLGYAPALGSAMALTLSFLWFGAAAGHGLSMARGQASERVNLWMALAEIGMAALLLAPFLRLGHAAARSINYL</sequence>
<reference evidence="2 3" key="1">
    <citation type="submission" date="2023-07" db="EMBL/GenBank/DDBJ databases">
        <title>Genomic Encyclopedia of Type Strains, Phase IV (KMG-IV): sequencing the most valuable type-strain genomes for metagenomic binning, comparative biology and taxonomic classification.</title>
        <authorList>
            <person name="Goeker M."/>
        </authorList>
    </citation>
    <scope>NUCLEOTIDE SEQUENCE [LARGE SCALE GENOMIC DNA]</scope>
    <source>
        <strain evidence="2 3">DSM 18695</strain>
    </source>
</reference>
<dbReference type="EMBL" id="JAUSVS010000004">
    <property type="protein sequence ID" value="MDQ0464805.1"/>
    <property type="molecule type" value="Genomic_DNA"/>
</dbReference>
<accession>A0ABU0ITQ3</accession>
<keyword evidence="1" id="KW-0472">Membrane</keyword>
<name>A0ABU0ITQ3_9CAUL</name>
<evidence type="ECO:0008006" key="4">
    <source>
        <dbReference type="Google" id="ProtNLM"/>
    </source>
</evidence>
<keyword evidence="1" id="KW-0812">Transmembrane</keyword>
<organism evidence="2 3">
    <name type="scientific">Caulobacter ginsengisoli</name>
    <dbReference type="NCBI Taxonomy" id="400775"/>
    <lineage>
        <taxon>Bacteria</taxon>
        <taxon>Pseudomonadati</taxon>
        <taxon>Pseudomonadota</taxon>
        <taxon>Alphaproteobacteria</taxon>
        <taxon>Caulobacterales</taxon>
        <taxon>Caulobacteraceae</taxon>
        <taxon>Caulobacter</taxon>
    </lineage>
</organism>
<dbReference type="Proteomes" id="UP001228905">
    <property type="component" value="Unassembled WGS sequence"/>
</dbReference>
<evidence type="ECO:0000256" key="1">
    <source>
        <dbReference type="SAM" id="Phobius"/>
    </source>
</evidence>
<evidence type="ECO:0000313" key="3">
    <source>
        <dbReference type="Proteomes" id="UP001228905"/>
    </source>
</evidence>
<protein>
    <recommendedName>
        <fullName evidence="4">DUF4345 domain-containing protein</fullName>
    </recommendedName>
</protein>
<feature type="transmembrane region" description="Helical" evidence="1">
    <location>
        <begin position="105"/>
        <end position="123"/>
    </location>
</feature>
<keyword evidence="1" id="KW-1133">Transmembrane helix</keyword>
<feature type="transmembrane region" description="Helical" evidence="1">
    <location>
        <begin position="74"/>
        <end position="93"/>
    </location>
</feature>
<proteinExistence type="predicted"/>
<keyword evidence="3" id="KW-1185">Reference proteome</keyword>
<dbReference type="RefSeq" id="WP_307349729.1">
    <property type="nucleotide sequence ID" value="NZ_JAUSVS010000004.1"/>
</dbReference>
<evidence type="ECO:0000313" key="2">
    <source>
        <dbReference type="EMBL" id="MDQ0464805.1"/>
    </source>
</evidence>
<comment type="caution">
    <text evidence="2">The sequence shown here is derived from an EMBL/GenBank/DDBJ whole genome shotgun (WGS) entry which is preliminary data.</text>
</comment>